<reference evidence="2 3" key="1">
    <citation type="submission" date="2023-12" db="EMBL/GenBank/DDBJ databases">
        <title>Whole genome sequencing of Paenibacillus phoenicis isolated from the Phoenix Mars Lander spacecraft assembly facility.</title>
        <authorList>
            <person name="Garcia A."/>
            <person name="Venkateswaran K."/>
        </authorList>
    </citation>
    <scope>NUCLEOTIDE SEQUENCE [LARGE SCALE GENOMIC DNA]</scope>
    <source>
        <strain evidence="2 3">3PO2SA</strain>
    </source>
</reference>
<dbReference type="RefSeq" id="WP_157273486.1">
    <property type="nucleotide sequence ID" value="NZ_CBCSKM010000007.1"/>
</dbReference>
<sequence length="69" mass="8000">MHYHRMLNERDNGGKVERHHHHLIERDNGGKVERHHHHLIEGDNGVKGPGKILHCCTVWKGGERDGRKS</sequence>
<keyword evidence="3" id="KW-1185">Reference proteome</keyword>
<proteinExistence type="predicted"/>
<evidence type="ECO:0000256" key="1">
    <source>
        <dbReference type="SAM" id="MobiDB-lite"/>
    </source>
</evidence>
<organism evidence="2 3">
    <name type="scientific">Paenibacillus phoenicis</name>
    <dbReference type="NCBI Taxonomy" id="554117"/>
    <lineage>
        <taxon>Bacteria</taxon>
        <taxon>Bacillati</taxon>
        <taxon>Bacillota</taxon>
        <taxon>Bacilli</taxon>
        <taxon>Bacillales</taxon>
        <taxon>Paenibacillaceae</taxon>
        <taxon>Paenibacillus</taxon>
    </lineage>
</organism>
<protein>
    <submittedName>
        <fullName evidence="2">Uncharacterized protein</fullName>
    </submittedName>
</protein>
<name>A0ABU5PG25_9BACL</name>
<evidence type="ECO:0000313" key="3">
    <source>
        <dbReference type="Proteomes" id="UP001292216"/>
    </source>
</evidence>
<gene>
    <name evidence="2" type="ORF">U9M73_01575</name>
</gene>
<dbReference type="EMBL" id="JAYERP010000001">
    <property type="protein sequence ID" value="MEA3568687.1"/>
    <property type="molecule type" value="Genomic_DNA"/>
</dbReference>
<accession>A0ABU5PG25</accession>
<feature type="region of interest" description="Disordered" evidence="1">
    <location>
        <begin position="1"/>
        <end position="20"/>
    </location>
</feature>
<comment type="caution">
    <text evidence="2">The sequence shown here is derived from an EMBL/GenBank/DDBJ whole genome shotgun (WGS) entry which is preliminary data.</text>
</comment>
<dbReference type="Proteomes" id="UP001292216">
    <property type="component" value="Unassembled WGS sequence"/>
</dbReference>
<feature type="compositionally biased region" description="Basic and acidic residues" evidence="1">
    <location>
        <begin position="1"/>
        <end position="16"/>
    </location>
</feature>
<evidence type="ECO:0000313" key="2">
    <source>
        <dbReference type="EMBL" id="MEA3568687.1"/>
    </source>
</evidence>